<comment type="caution">
    <text evidence="2">The sequence shown here is derived from an EMBL/GenBank/DDBJ whole genome shotgun (WGS) entry which is preliminary data.</text>
</comment>
<name>A0ABU3ECQ9_9RHOB</name>
<reference evidence="3" key="1">
    <citation type="submission" date="2023-07" db="EMBL/GenBank/DDBJ databases">
        <title>Characterization of two Paracoccaceae strains isolated from Phycosphere and proposal of Xinfangfangia lacusdiani sp. nov.</title>
        <authorList>
            <person name="Deng Y."/>
            <person name="Zhang Y.Q."/>
        </authorList>
    </citation>
    <scope>NUCLEOTIDE SEQUENCE [LARGE SCALE GENOMIC DNA]</scope>
    <source>
        <strain evidence="3">CPCC 101403</strain>
    </source>
</reference>
<keyword evidence="3" id="KW-1185">Reference proteome</keyword>
<accession>A0ABU3ECQ9</accession>
<proteinExistence type="predicted"/>
<organism evidence="2 3">
    <name type="scientific">Paracoccus broussonetiae</name>
    <dbReference type="NCBI Taxonomy" id="3075834"/>
    <lineage>
        <taxon>Bacteria</taxon>
        <taxon>Pseudomonadati</taxon>
        <taxon>Pseudomonadota</taxon>
        <taxon>Alphaproteobacteria</taxon>
        <taxon>Rhodobacterales</taxon>
        <taxon>Paracoccaceae</taxon>
        <taxon>Paracoccus</taxon>
    </lineage>
</organism>
<sequence>MPAPIFNLPIAGAAPNQYANEDSFEAALNAVLQALLTMIENSSNRGDTLVPVLVAGGTAQAASFTIDPTQSHVTTSVGTPVRLQWPVTNTGPDPVATIGTEGFVLKRANGSSFAAGEVVGGNRYLGLIQNTTPREIRIIGALGLDDIFGLRDLILLVAQNMADSVLSSTEQSWPGDGIVLAEGSNGKALVTRSNGQTRGTFTADDVFAGVYSELLRAGEGDQIRDRVLNDGWPGDEGEVLALGLNGVALAYDRLGRLLGGIVTPRSSGWPGDWISEEVVDARGVVVFGHDVRDGSDYSLALDVSGWPGDWIIGLEFDRSGRILRGIDMRDQSSYPAGQSGGGTGGGSVEFVDPGFSGDAFGAVIDSDGVVKFTTIVAPGRSLGMEKRGGRFFADTQKLAIAVLAIGGGDTGAASSIEDHRWHVFDEELEPQDTQTSASGLASAILTRQRDAFEARALMFPIAEVIGSTVETDVLAGAPRRVQLMARLQAAVDAAASWGKDLLVGWIKLDLLDGAPGTLQATAREHYGLVANGLRLEAVEVTRQAALPRPMVNQGFGTRTDGTSEVILAEGRLDWDFFSLGFIVPTPLYPFELIAGSPASLTPAALLMVREIEALAIAELALAREWFCPSLEEATLSDSTITARFATLSPLVIRDPANHGFTLTGSSPPAITGVTVSGGYATITLAAAPAGAVTLNYAFGRSGDPGDGKPANRGSITDSWSQPSAAVPGQTLYRFARSGRVTVN</sequence>
<dbReference type="RefSeq" id="WP_311759005.1">
    <property type="nucleotide sequence ID" value="NZ_JAVRQI010000005.1"/>
</dbReference>
<dbReference type="Proteomes" id="UP001251085">
    <property type="component" value="Unassembled WGS sequence"/>
</dbReference>
<feature type="region of interest" description="Disordered" evidence="1">
    <location>
        <begin position="702"/>
        <end position="724"/>
    </location>
</feature>
<protein>
    <submittedName>
        <fullName evidence="2">Uncharacterized protein</fullName>
    </submittedName>
</protein>
<evidence type="ECO:0000313" key="3">
    <source>
        <dbReference type="Proteomes" id="UP001251085"/>
    </source>
</evidence>
<feature type="compositionally biased region" description="Polar residues" evidence="1">
    <location>
        <begin position="713"/>
        <end position="723"/>
    </location>
</feature>
<gene>
    <name evidence="2" type="ORF">RM190_08590</name>
</gene>
<evidence type="ECO:0000256" key="1">
    <source>
        <dbReference type="SAM" id="MobiDB-lite"/>
    </source>
</evidence>
<dbReference type="EMBL" id="JAVRQI010000005">
    <property type="protein sequence ID" value="MDT1061911.1"/>
    <property type="molecule type" value="Genomic_DNA"/>
</dbReference>
<evidence type="ECO:0000313" key="2">
    <source>
        <dbReference type="EMBL" id="MDT1061911.1"/>
    </source>
</evidence>